<keyword evidence="5" id="KW-0670">Pyruvate</keyword>
<name>A0A2T2XDM9_9FIRM</name>
<reference evidence="5 6" key="1">
    <citation type="journal article" date="2014" name="BMC Genomics">
        <title>Comparison of environmental and isolate Sulfobacillus genomes reveals diverse carbon, sulfur, nitrogen, and hydrogen metabolisms.</title>
        <authorList>
            <person name="Justice N.B."/>
            <person name="Norman A."/>
            <person name="Brown C.T."/>
            <person name="Singh A."/>
            <person name="Thomas B.C."/>
            <person name="Banfield J.F."/>
        </authorList>
    </citation>
    <scope>NUCLEOTIDE SEQUENCE [LARGE SCALE GENOMIC DNA]</scope>
    <source>
        <strain evidence="5">AMDSBA4</strain>
    </source>
</reference>
<dbReference type="InterPro" id="IPR050642">
    <property type="entry name" value="PDH_E1_Alpha_Subunit"/>
</dbReference>
<dbReference type="GO" id="GO:0004739">
    <property type="term" value="F:pyruvate dehydrogenase (acetyl-transferring) activity"/>
    <property type="evidence" value="ECO:0007669"/>
    <property type="project" value="TreeGrafter"/>
</dbReference>
<dbReference type="PANTHER" id="PTHR11516">
    <property type="entry name" value="PYRUVATE DEHYDROGENASE E1 COMPONENT, ALPHA SUBUNIT BACTERIAL AND ORGANELLAR"/>
    <property type="match status" value="1"/>
</dbReference>
<keyword evidence="3" id="KW-0786">Thiamine pyrophosphate</keyword>
<dbReference type="Proteomes" id="UP000242972">
    <property type="component" value="Unassembled WGS sequence"/>
</dbReference>
<accession>A0A2T2XDM9</accession>
<comment type="caution">
    <text evidence="5">The sequence shown here is derived from an EMBL/GenBank/DDBJ whole genome shotgun (WGS) entry which is preliminary data.</text>
</comment>
<evidence type="ECO:0000259" key="4">
    <source>
        <dbReference type="Pfam" id="PF00676"/>
    </source>
</evidence>
<proteinExistence type="predicted"/>
<dbReference type="EMBL" id="PXYW01000037">
    <property type="protein sequence ID" value="PSR32557.1"/>
    <property type="molecule type" value="Genomic_DNA"/>
</dbReference>
<gene>
    <name evidence="5" type="ORF">C7B46_13890</name>
</gene>
<dbReference type="AlphaFoldDB" id="A0A2T2XDM9"/>
<dbReference type="PANTHER" id="PTHR11516:SF60">
    <property type="entry name" value="PYRUVATE DEHYDROGENASE E1 COMPONENT SUBUNIT ALPHA"/>
    <property type="match status" value="1"/>
</dbReference>
<dbReference type="Pfam" id="PF00676">
    <property type="entry name" value="E1_dh"/>
    <property type="match status" value="1"/>
</dbReference>
<dbReference type="GO" id="GO:0006086">
    <property type="term" value="P:pyruvate decarboxylation to acetyl-CoA"/>
    <property type="evidence" value="ECO:0007669"/>
    <property type="project" value="TreeGrafter"/>
</dbReference>
<evidence type="ECO:0000313" key="5">
    <source>
        <dbReference type="EMBL" id="PSR32557.1"/>
    </source>
</evidence>
<evidence type="ECO:0000256" key="3">
    <source>
        <dbReference type="ARBA" id="ARBA00023052"/>
    </source>
</evidence>
<dbReference type="SUPFAM" id="SSF52518">
    <property type="entry name" value="Thiamin diphosphate-binding fold (THDP-binding)"/>
    <property type="match status" value="1"/>
</dbReference>
<evidence type="ECO:0000313" key="6">
    <source>
        <dbReference type="Proteomes" id="UP000242972"/>
    </source>
</evidence>
<evidence type="ECO:0000256" key="2">
    <source>
        <dbReference type="ARBA" id="ARBA00023002"/>
    </source>
</evidence>
<evidence type="ECO:0000256" key="1">
    <source>
        <dbReference type="ARBA" id="ARBA00001964"/>
    </source>
</evidence>
<dbReference type="Gene3D" id="3.40.50.970">
    <property type="match status" value="1"/>
</dbReference>
<protein>
    <submittedName>
        <fullName evidence="5">Pyruvate dehydrogenase</fullName>
    </submittedName>
</protein>
<organism evidence="5 6">
    <name type="scientific">Sulfobacillus benefaciens</name>
    <dbReference type="NCBI Taxonomy" id="453960"/>
    <lineage>
        <taxon>Bacteria</taxon>
        <taxon>Bacillati</taxon>
        <taxon>Bacillota</taxon>
        <taxon>Clostridia</taxon>
        <taxon>Eubacteriales</taxon>
        <taxon>Clostridiales Family XVII. Incertae Sedis</taxon>
        <taxon>Sulfobacillus</taxon>
    </lineage>
</organism>
<feature type="domain" description="Dehydrogenase E1 component" evidence="4">
    <location>
        <begin position="22"/>
        <end position="317"/>
    </location>
</feature>
<sequence>MQQIENTTTPITTATALDWYRTMHRIRRFDETIDELFAQGKVHGTTHLYIGEEAVATGVIATLEPGDVITSTHRGHGHNIALGGDIQAMMAELLGRATGYCHGVGGSMHIADQSRGNLGANGIVGAGLPIAVGAALGFAMRHESHLVVAFTGDGALNEGAFHEAANLAAIWRLPVVFVVENNQYGMSGSVKEMFAIGHLADRAAGYGIPATMVDGMDIFSVWETASRAVEAVRKGQGPHLIEAVTYRYKGHSKSDANRYRSRDEIQQWRQRDPIDHLRRYLADQGIDPTELDRIRQEEVQAVAQALQYAEDSPWPEVRMLDDAVYALEEGDHA</sequence>
<dbReference type="InterPro" id="IPR001017">
    <property type="entry name" value="DH_E1"/>
</dbReference>
<keyword evidence="2" id="KW-0560">Oxidoreductase</keyword>
<dbReference type="InterPro" id="IPR029061">
    <property type="entry name" value="THDP-binding"/>
</dbReference>
<dbReference type="CDD" id="cd02000">
    <property type="entry name" value="TPP_E1_PDC_ADC_BCADC"/>
    <property type="match status" value="1"/>
</dbReference>
<comment type="cofactor">
    <cofactor evidence="1">
        <name>thiamine diphosphate</name>
        <dbReference type="ChEBI" id="CHEBI:58937"/>
    </cofactor>
</comment>